<sequence length="186" mass="20286">MDVLSMLEESDDEGVTVTYEPVLPPVNLNVEGGFAPPPPAPHGIVTPVDNEMEDVEDEVLLSECLTRKMSGQENEAGGSGTSKADEKSNFEEAEKTTNVDGDVALGSISSKRKKSLFKKTIVGVFGASNVHVEGGMTLSFSFVLVIYHPFVNVLSFVSACDVDLIMYRVEPGKWINTRQRIGFSRW</sequence>
<name>A0A6L2MVP8_TANCI</name>
<accession>A0A6L2MVP8</accession>
<comment type="caution">
    <text evidence="2">The sequence shown here is derived from an EMBL/GenBank/DDBJ whole genome shotgun (WGS) entry which is preliminary data.</text>
</comment>
<organism evidence="2">
    <name type="scientific">Tanacetum cinerariifolium</name>
    <name type="common">Dalmatian daisy</name>
    <name type="synonym">Chrysanthemum cinerariifolium</name>
    <dbReference type="NCBI Taxonomy" id="118510"/>
    <lineage>
        <taxon>Eukaryota</taxon>
        <taxon>Viridiplantae</taxon>
        <taxon>Streptophyta</taxon>
        <taxon>Embryophyta</taxon>
        <taxon>Tracheophyta</taxon>
        <taxon>Spermatophyta</taxon>
        <taxon>Magnoliopsida</taxon>
        <taxon>eudicotyledons</taxon>
        <taxon>Gunneridae</taxon>
        <taxon>Pentapetalae</taxon>
        <taxon>asterids</taxon>
        <taxon>campanulids</taxon>
        <taxon>Asterales</taxon>
        <taxon>Asteraceae</taxon>
        <taxon>Asteroideae</taxon>
        <taxon>Anthemideae</taxon>
        <taxon>Anthemidinae</taxon>
        <taxon>Tanacetum</taxon>
    </lineage>
</organism>
<dbReference type="AlphaFoldDB" id="A0A6L2MVP8"/>
<protein>
    <submittedName>
        <fullName evidence="2">Uncharacterized protein</fullName>
    </submittedName>
</protein>
<dbReference type="EMBL" id="BKCJ010007600">
    <property type="protein sequence ID" value="GEU78078.1"/>
    <property type="molecule type" value="Genomic_DNA"/>
</dbReference>
<reference evidence="2" key="1">
    <citation type="journal article" date="2019" name="Sci. Rep.">
        <title>Draft genome of Tanacetum cinerariifolium, the natural source of mosquito coil.</title>
        <authorList>
            <person name="Yamashiro T."/>
            <person name="Shiraishi A."/>
            <person name="Satake H."/>
            <person name="Nakayama K."/>
        </authorList>
    </citation>
    <scope>NUCLEOTIDE SEQUENCE</scope>
</reference>
<proteinExistence type="predicted"/>
<evidence type="ECO:0000313" key="2">
    <source>
        <dbReference type="EMBL" id="GEU78078.1"/>
    </source>
</evidence>
<evidence type="ECO:0000256" key="1">
    <source>
        <dbReference type="SAM" id="MobiDB-lite"/>
    </source>
</evidence>
<feature type="compositionally biased region" description="Basic and acidic residues" evidence="1">
    <location>
        <begin position="83"/>
        <end position="95"/>
    </location>
</feature>
<feature type="region of interest" description="Disordered" evidence="1">
    <location>
        <begin position="70"/>
        <end position="95"/>
    </location>
</feature>
<gene>
    <name evidence="2" type="ORF">Tci_050056</name>
</gene>